<dbReference type="PANTHER" id="PTHR18849:SF0">
    <property type="entry name" value="CILIA- AND FLAGELLA-ASSOCIATED PROTEIN 410-RELATED"/>
    <property type="match status" value="1"/>
</dbReference>
<reference evidence="4" key="1">
    <citation type="submission" date="2025-08" db="UniProtKB">
        <authorList>
            <consortium name="Ensembl"/>
        </authorList>
    </citation>
    <scope>IDENTIFICATION</scope>
</reference>
<dbReference type="Ensembl" id="ENSMSIT00000037936.1">
    <property type="protein sequence ID" value="ENSMSIP00000030115.1"/>
    <property type="gene ID" value="ENSMSIG00000025258.1"/>
</dbReference>
<protein>
    <submittedName>
        <fullName evidence="4">Uncharacterized protein</fullName>
    </submittedName>
</protein>
<sequence length="282" mass="30431">MPGDAQPRGNHTQCQQCLHPGTGAQLQAPERAVPEEEPHPQSERAVLPERPATPQGALAGREPVLWHQPAPLPHDRAAQPAPPAEARQPRLTAENPLAFARPWVQPQHHRGLPGLEVLLLDAAPGGSQAPLALLTAVTEEELTRALMEGDEITAAPHREGAGNGCPKPPYALNSVSSATETSQHLLSYTEETEVQGQTTTDQSPSFSPRDTMRSHKNRVLNCQKALVSPHLPGTLLPAATNILTAILLLLRELDTEGLETVQQTVGSRLQALHRPEPQEDME</sequence>
<dbReference type="GO" id="GO:0007010">
    <property type="term" value="P:cytoskeleton organization"/>
    <property type="evidence" value="ECO:0007669"/>
    <property type="project" value="TreeGrafter"/>
</dbReference>
<keyword evidence="1" id="KW-0433">Leucine-rich repeat</keyword>
<organism evidence="4 5">
    <name type="scientific">Mus spicilegus</name>
    <name type="common">Mound-building mouse</name>
    <dbReference type="NCBI Taxonomy" id="10103"/>
    <lineage>
        <taxon>Eukaryota</taxon>
        <taxon>Metazoa</taxon>
        <taxon>Chordata</taxon>
        <taxon>Craniata</taxon>
        <taxon>Vertebrata</taxon>
        <taxon>Euteleostomi</taxon>
        <taxon>Mammalia</taxon>
        <taxon>Eutheria</taxon>
        <taxon>Euarchontoglires</taxon>
        <taxon>Glires</taxon>
        <taxon>Rodentia</taxon>
        <taxon>Myomorpha</taxon>
        <taxon>Muroidea</taxon>
        <taxon>Muridae</taxon>
        <taxon>Murinae</taxon>
        <taxon>Mus</taxon>
        <taxon>Mus</taxon>
    </lineage>
</organism>
<dbReference type="GeneTree" id="ENSGT01050000246902"/>
<proteinExistence type="predicted"/>
<feature type="compositionally biased region" description="Basic and acidic residues" evidence="3">
    <location>
        <begin position="32"/>
        <end position="42"/>
    </location>
</feature>
<evidence type="ECO:0000256" key="2">
    <source>
        <dbReference type="ARBA" id="ARBA00022737"/>
    </source>
</evidence>
<evidence type="ECO:0000313" key="4">
    <source>
        <dbReference type="Ensembl" id="ENSMSIP00000030115.1"/>
    </source>
</evidence>
<evidence type="ECO:0000256" key="1">
    <source>
        <dbReference type="ARBA" id="ARBA00022614"/>
    </source>
</evidence>
<reference evidence="4" key="2">
    <citation type="submission" date="2025-09" db="UniProtKB">
        <authorList>
            <consortium name="Ensembl"/>
        </authorList>
    </citation>
    <scope>IDENTIFICATION</scope>
</reference>
<accession>A0A8C6I2R8</accession>
<evidence type="ECO:0000256" key="3">
    <source>
        <dbReference type="SAM" id="MobiDB-lite"/>
    </source>
</evidence>
<name>A0A8C6I2R8_MUSSI</name>
<evidence type="ECO:0000313" key="5">
    <source>
        <dbReference type="Proteomes" id="UP000694415"/>
    </source>
</evidence>
<keyword evidence="2" id="KW-0677">Repeat</keyword>
<dbReference type="Proteomes" id="UP000694415">
    <property type="component" value="Unplaced"/>
</dbReference>
<keyword evidence="5" id="KW-1185">Reference proteome</keyword>
<dbReference type="AlphaFoldDB" id="A0A8C6I2R8"/>
<dbReference type="PANTHER" id="PTHR18849">
    <property type="entry name" value="LEUCINE RICH REPEAT PROTEIN"/>
    <property type="match status" value="1"/>
</dbReference>
<feature type="region of interest" description="Disordered" evidence="3">
    <location>
        <begin position="1"/>
        <end position="88"/>
    </location>
</feature>
<feature type="region of interest" description="Disordered" evidence="3">
    <location>
        <begin position="190"/>
        <end position="213"/>
    </location>
</feature>